<dbReference type="Pfam" id="PF00750">
    <property type="entry name" value="tRNA-synt_1d"/>
    <property type="match status" value="1"/>
</dbReference>
<dbReference type="Proteomes" id="UP000887540">
    <property type="component" value="Unplaced"/>
</dbReference>
<evidence type="ECO:0000256" key="13">
    <source>
        <dbReference type="RuleBase" id="RU363038"/>
    </source>
</evidence>
<dbReference type="InterPro" id="IPR008909">
    <property type="entry name" value="DALR_anticod-bd"/>
</dbReference>
<dbReference type="PANTHER" id="PTHR11956">
    <property type="entry name" value="ARGINYL-TRNA SYNTHETASE"/>
    <property type="match status" value="1"/>
</dbReference>
<evidence type="ECO:0000313" key="17">
    <source>
        <dbReference type="WBParaSite" id="ACRNAN_Path_830.g3164.t1"/>
    </source>
</evidence>
<dbReference type="Gene3D" id="1.10.730.10">
    <property type="entry name" value="Isoleucyl-tRNA Synthetase, Domain 1"/>
    <property type="match status" value="1"/>
</dbReference>
<accession>A0A914CCE6</accession>
<dbReference type="EC" id="6.1.1.19" evidence="3"/>
<dbReference type="SUPFAM" id="SSF47323">
    <property type="entry name" value="Anticodon-binding domain of a subclass of class I aminoacyl-tRNA synthetases"/>
    <property type="match status" value="1"/>
</dbReference>
<evidence type="ECO:0000259" key="15">
    <source>
        <dbReference type="SMART" id="SM01016"/>
    </source>
</evidence>
<evidence type="ECO:0000256" key="12">
    <source>
        <dbReference type="ARBA" id="ARBA00071644"/>
    </source>
</evidence>
<evidence type="ECO:0000256" key="5">
    <source>
        <dbReference type="ARBA" id="ARBA00022598"/>
    </source>
</evidence>
<feature type="domain" description="Arginyl tRNA synthetase N-terminal" evidence="15">
    <location>
        <begin position="87"/>
        <end position="174"/>
    </location>
</feature>
<keyword evidence="9 13" id="KW-0030">Aminoacyl-tRNA synthetase</keyword>
<protein>
    <recommendedName>
        <fullName evidence="12">Probable arginine--tRNA ligase, cytoplasmic</fullName>
        <ecNumber evidence="3">6.1.1.19</ecNumber>
    </recommendedName>
    <alternativeName>
        <fullName evidence="10">Arginyl-tRNA synthetase</fullName>
    </alternativeName>
</protein>
<reference evidence="17" key="1">
    <citation type="submission" date="2022-11" db="UniProtKB">
        <authorList>
            <consortium name="WormBaseParasite"/>
        </authorList>
    </citation>
    <scope>IDENTIFICATION</scope>
</reference>
<dbReference type="SUPFAM" id="SSF55190">
    <property type="entry name" value="Arginyl-tRNA synthetase (ArgRS), N-terminal 'additional' domain"/>
    <property type="match status" value="1"/>
</dbReference>
<keyword evidence="6 13" id="KW-0547">Nucleotide-binding</keyword>
<evidence type="ECO:0000256" key="6">
    <source>
        <dbReference type="ARBA" id="ARBA00022741"/>
    </source>
</evidence>
<comment type="subcellular location">
    <subcellularLocation>
        <location evidence="1">Cytoplasm</location>
        <location evidence="1">Cytosol</location>
    </subcellularLocation>
</comment>
<dbReference type="InterPro" id="IPR001412">
    <property type="entry name" value="aa-tRNA-synth_I_CS"/>
</dbReference>
<feature type="compositionally biased region" description="Polar residues" evidence="14">
    <location>
        <begin position="44"/>
        <end position="54"/>
    </location>
</feature>
<keyword evidence="16" id="KW-1185">Reference proteome</keyword>
<dbReference type="Gene3D" id="3.30.1360.70">
    <property type="entry name" value="Arginyl tRNA synthetase N-terminal domain"/>
    <property type="match status" value="1"/>
</dbReference>
<dbReference type="PROSITE" id="PS00178">
    <property type="entry name" value="AA_TRNA_LIGASE_I"/>
    <property type="match status" value="1"/>
</dbReference>
<organism evidence="16 17">
    <name type="scientific">Acrobeloides nanus</name>
    <dbReference type="NCBI Taxonomy" id="290746"/>
    <lineage>
        <taxon>Eukaryota</taxon>
        <taxon>Metazoa</taxon>
        <taxon>Ecdysozoa</taxon>
        <taxon>Nematoda</taxon>
        <taxon>Chromadorea</taxon>
        <taxon>Rhabditida</taxon>
        <taxon>Tylenchina</taxon>
        <taxon>Cephalobomorpha</taxon>
        <taxon>Cephaloboidea</taxon>
        <taxon>Cephalobidae</taxon>
        <taxon>Acrobeloides</taxon>
    </lineage>
</organism>
<comment type="similarity">
    <text evidence="2 13">Belongs to the class-I aminoacyl-tRNA synthetase family.</text>
</comment>
<evidence type="ECO:0000313" key="16">
    <source>
        <dbReference type="Proteomes" id="UP000887540"/>
    </source>
</evidence>
<dbReference type="WBParaSite" id="ACRNAN_Path_830.g3164.t1">
    <property type="protein sequence ID" value="ACRNAN_Path_830.g3164.t1"/>
    <property type="gene ID" value="ACRNAN_Path_830.g3164"/>
</dbReference>
<keyword evidence="8 13" id="KW-0648">Protein biosynthesis</keyword>
<dbReference type="FunFam" id="3.30.1360.70:FF:000002">
    <property type="entry name" value="arginine--tRNA ligase, cytoplasmic"/>
    <property type="match status" value="1"/>
</dbReference>
<evidence type="ECO:0000256" key="8">
    <source>
        <dbReference type="ARBA" id="ARBA00022917"/>
    </source>
</evidence>
<keyword evidence="4" id="KW-0963">Cytoplasm</keyword>
<name>A0A914CCE6_9BILA</name>
<evidence type="ECO:0000256" key="7">
    <source>
        <dbReference type="ARBA" id="ARBA00022840"/>
    </source>
</evidence>
<evidence type="ECO:0000256" key="1">
    <source>
        <dbReference type="ARBA" id="ARBA00004514"/>
    </source>
</evidence>
<dbReference type="NCBIfam" id="TIGR00456">
    <property type="entry name" value="argS"/>
    <property type="match status" value="1"/>
</dbReference>
<evidence type="ECO:0000256" key="14">
    <source>
        <dbReference type="SAM" id="MobiDB-lite"/>
    </source>
</evidence>
<dbReference type="GO" id="GO:0004814">
    <property type="term" value="F:arginine-tRNA ligase activity"/>
    <property type="evidence" value="ECO:0007669"/>
    <property type="project" value="UniProtKB-EC"/>
</dbReference>
<dbReference type="SUPFAM" id="SSF52374">
    <property type="entry name" value="Nucleotidylyl transferase"/>
    <property type="match status" value="1"/>
</dbReference>
<evidence type="ECO:0000256" key="9">
    <source>
        <dbReference type="ARBA" id="ARBA00023146"/>
    </source>
</evidence>
<dbReference type="CDD" id="cd00671">
    <property type="entry name" value="ArgRS_core"/>
    <property type="match status" value="1"/>
</dbReference>
<dbReference type="InterPro" id="IPR009080">
    <property type="entry name" value="tRNAsynth_Ia_anticodon-bd"/>
</dbReference>
<dbReference type="Gene3D" id="3.40.50.620">
    <property type="entry name" value="HUPs"/>
    <property type="match status" value="1"/>
</dbReference>
<dbReference type="InterPro" id="IPR001278">
    <property type="entry name" value="Arg-tRNA-ligase"/>
</dbReference>
<evidence type="ECO:0000256" key="4">
    <source>
        <dbReference type="ARBA" id="ARBA00022490"/>
    </source>
</evidence>
<keyword evidence="5 13" id="KW-0436">Ligase</keyword>
<dbReference type="Pfam" id="PF05746">
    <property type="entry name" value="DALR_1"/>
    <property type="match status" value="1"/>
</dbReference>
<dbReference type="GO" id="GO:0005829">
    <property type="term" value="C:cytosol"/>
    <property type="evidence" value="ECO:0007669"/>
    <property type="project" value="UniProtKB-SubCell"/>
</dbReference>
<dbReference type="GO" id="GO:0005524">
    <property type="term" value="F:ATP binding"/>
    <property type="evidence" value="ECO:0007669"/>
    <property type="project" value="UniProtKB-KW"/>
</dbReference>
<dbReference type="InterPro" id="IPR014729">
    <property type="entry name" value="Rossmann-like_a/b/a_fold"/>
</dbReference>
<dbReference type="SMART" id="SM01016">
    <property type="entry name" value="Arg_tRNA_synt_N"/>
    <property type="match status" value="1"/>
</dbReference>
<dbReference type="InterPro" id="IPR035684">
    <property type="entry name" value="ArgRS_core"/>
</dbReference>
<evidence type="ECO:0000256" key="10">
    <source>
        <dbReference type="ARBA" id="ARBA00033033"/>
    </source>
</evidence>
<dbReference type="AlphaFoldDB" id="A0A914CCE6"/>
<keyword evidence="7 13" id="KW-0067">ATP-binding</keyword>
<sequence length="617" mass="70487">MNNQRFSEELLSECPGLAKKVTENEKLKYRIEILKRSIEERNNDSGSTSLQANGNDVPAKQPKKDIKKDNSNVSYAKIVEYGNSFLAQFKDIFSKSIKETFEGIEEPAVIVETNNPKFGDYQFNSAMALSKKLSSLGHKVSPRDVALKLTEKLPKLQLIDKVEVAGAGFVNLFLNRDEIGNRIAEIYNNGVSLPKVEKRRVIVDFSSPNIAKEMHVGHLRSTIIGDSISRLFELMGFDVLRLNHIGDWGTQFGMLIAHLQDSFPNYLNETPPIGNLQAFYKESKKRFDEEPEFKARAYQCVVKLQSYDTDIVNAWKMICDVSREDFERIYRRLDIQINERGESFYQSRMVDLVKELDEQGILQEDEGRKILFAGLEVPLTIVKSDGGNTYDTSDLAAIKQRLFEEKADWLIYVVDAGQGLHFDIIFAAARNLHFYDPKEKRVEHVGFGLVLGEDKKKFKTRSGDTIRLTDLLDEGVKRAKAKMEAKRVEKSSDTYENMSEEEFQKAYEAVAYGCIKYADLSQNRRSDYVFSFDKMLDDRGNTAVYLLYAYARIRSIVRKAGVSRDELLSYLKNLQGSFPLEHSAEFKLAKHILKFSDCILMVLDSLLMHQVNCRNAA</sequence>
<dbReference type="GO" id="GO:0006420">
    <property type="term" value="P:arginyl-tRNA aminoacylation"/>
    <property type="evidence" value="ECO:0007669"/>
    <property type="project" value="InterPro"/>
</dbReference>
<dbReference type="PRINTS" id="PR01038">
    <property type="entry name" value="TRNASYNTHARG"/>
</dbReference>
<proteinExistence type="inferred from homology"/>
<comment type="catalytic activity">
    <reaction evidence="11">
        <text>tRNA(Arg) + L-arginine + ATP = L-arginyl-tRNA(Arg) + AMP + diphosphate</text>
        <dbReference type="Rhea" id="RHEA:20301"/>
        <dbReference type="Rhea" id="RHEA-COMP:9658"/>
        <dbReference type="Rhea" id="RHEA-COMP:9673"/>
        <dbReference type="ChEBI" id="CHEBI:30616"/>
        <dbReference type="ChEBI" id="CHEBI:32682"/>
        <dbReference type="ChEBI" id="CHEBI:33019"/>
        <dbReference type="ChEBI" id="CHEBI:78442"/>
        <dbReference type="ChEBI" id="CHEBI:78513"/>
        <dbReference type="ChEBI" id="CHEBI:456215"/>
        <dbReference type="EC" id="6.1.1.19"/>
    </reaction>
</comment>
<dbReference type="InterPro" id="IPR005148">
    <property type="entry name" value="Arg-tRNA-synth_N"/>
</dbReference>
<dbReference type="Pfam" id="PF03485">
    <property type="entry name" value="Arg_tRNA_synt_N"/>
    <property type="match status" value="1"/>
</dbReference>
<evidence type="ECO:0000256" key="2">
    <source>
        <dbReference type="ARBA" id="ARBA00005594"/>
    </source>
</evidence>
<dbReference type="GO" id="GO:0017101">
    <property type="term" value="C:aminoacyl-tRNA synthetase multienzyme complex"/>
    <property type="evidence" value="ECO:0007669"/>
    <property type="project" value="UniProtKB-ARBA"/>
</dbReference>
<dbReference type="InterPro" id="IPR036695">
    <property type="entry name" value="Arg-tRNA-synth_N_sf"/>
</dbReference>
<dbReference type="PANTHER" id="PTHR11956:SF5">
    <property type="entry name" value="ARGININE--TRNA LIGASE, CYTOPLASMIC"/>
    <property type="match status" value="1"/>
</dbReference>
<feature type="region of interest" description="Disordered" evidence="14">
    <location>
        <begin position="40"/>
        <end position="67"/>
    </location>
</feature>
<evidence type="ECO:0000256" key="3">
    <source>
        <dbReference type="ARBA" id="ARBA00012837"/>
    </source>
</evidence>
<dbReference type="FunFam" id="3.40.50.620:FF:000084">
    <property type="entry name" value="arginine--tRNA ligase, cytoplasmic"/>
    <property type="match status" value="1"/>
</dbReference>
<evidence type="ECO:0000256" key="11">
    <source>
        <dbReference type="ARBA" id="ARBA00049339"/>
    </source>
</evidence>